<dbReference type="PANTHER" id="PTHR43852:SF4">
    <property type="entry name" value="NUCLEOTIDYLTRANSFERASE"/>
    <property type="match status" value="1"/>
</dbReference>
<sequence>MIEFTDKQKFELQRLGVAAVYLFGSRAQGAAGPLSDFDFGVIMSDPRQVEKSTLDAYQKLYDLFSAIIQPESLEADVIDIVFLDSPRVPLELKAHVIRRGSLLYDAFPSRRANLESRILLDFADFAPLRKEMSAALLQRV</sequence>
<name>A0A1F6MH98_9BACT</name>
<proteinExistence type="predicted"/>
<dbReference type="InterPro" id="IPR052930">
    <property type="entry name" value="TA_antitoxin_MntA"/>
</dbReference>
<gene>
    <name evidence="2" type="ORF">A3C90_04565</name>
</gene>
<dbReference type="CDD" id="cd05403">
    <property type="entry name" value="NT_KNTase_like"/>
    <property type="match status" value="1"/>
</dbReference>
<feature type="domain" description="Polymerase beta nucleotidyltransferase" evidence="1">
    <location>
        <begin position="16"/>
        <end position="105"/>
    </location>
</feature>
<dbReference type="Gene3D" id="3.30.460.10">
    <property type="entry name" value="Beta Polymerase, domain 2"/>
    <property type="match status" value="1"/>
</dbReference>
<dbReference type="STRING" id="1798683.A3C90_04565"/>
<dbReference type="AlphaFoldDB" id="A0A1F6MH98"/>
<protein>
    <recommendedName>
        <fullName evidence="1">Polymerase beta nucleotidyltransferase domain-containing protein</fullName>
    </recommendedName>
</protein>
<evidence type="ECO:0000313" key="3">
    <source>
        <dbReference type="Proteomes" id="UP000177457"/>
    </source>
</evidence>
<evidence type="ECO:0000313" key="2">
    <source>
        <dbReference type="EMBL" id="OGH71026.1"/>
    </source>
</evidence>
<evidence type="ECO:0000259" key="1">
    <source>
        <dbReference type="Pfam" id="PF18765"/>
    </source>
</evidence>
<dbReference type="PANTHER" id="PTHR43852">
    <property type="entry name" value="NUCLEOTIDYLTRANSFERASE"/>
    <property type="match status" value="1"/>
</dbReference>
<dbReference type="InterPro" id="IPR043519">
    <property type="entry name" value="NT_sf"/>
</dbReference>
<dbReference type="Proteomes" id="UP000177457">
    <property type="component" value="Unassembled WGS sequence"/>
</dbReference>
<comment type="caution">
    <text evidence="2">The sequence shown here is derived from an EMBL/GenBank/DDBJ whole genome shotgun (WGS) entry which is preliminary data.</text>
</comment>
<dbReference type="InterPro" id="IPR041633">
    <property type="entry name" value="Polbeta"/>
</dbReference>
<dbReference type="EMBL" id="MFQE01000039">
    <property type="protein sequence ID" value="OGH71026.1"/>
    <property type="molecule type" value="Genomic_DNA"/>
</dbReference>
<reference evidence="2 3" key="1">
    <citation type="journal article" date="2016" name="Nat. Commun.">
        <title>Thousands of microbial genomes shed light on interconnected biogeochemical processes in an aquifer system.</title>
        <authorList>
            <person name="Anantharaman K."/>
            <person name="Brown C.T."/>
            <person name="Hug L.A."/>
            <person name="Sharon I."/>
            <person name="Castelle C.J."/>
            <person name="Probst A.J."/>
            <person name="Thomas B.C."/>
            <person name="Singh A."/>
            <person name="Wilkins M.J."/>
            <person name="Karaoz U."/>
            <person name="Brodie E.L."/>
            <person name="Williams K.H."/>
            <person name="Hubbard S.S."/>
            <person name="Banfield J.F."/>
        </authorList>
    </citation>
    <scope>NUCLEOTIDE SEQUENCE [LARGE SCALE GENOMIC DNA]</scope>
</reference>
<dbReference type="Pfam" id="PF18765">
    <property type="entry name" value="Polbeta"/>
    <property type="match status" value="1"/>
</dbReference>
<organism evidence="2 3">
    <name type="scientific">Candidatus Magasanikbacteria bacterium RIFCSPHIGHO2_02_FULL_51_14</name>
    <dbReference type="NCBI Taxonomy" id="1798683"/>
    <lineage>
        <taxon>Bacteria</taxon>
        <taxon>Candidatus Magasanikiibacteriota</taxon>
    </lineage>
</organism>
<dbReference type="SUPFAM" id="SSF81301">
    <property type="entry name" value="Nucleotidyltransferase"/>
    <property type="match status" value="1"/>
</dbReference>
<accession>A0A1F6MH98</accession>